<dbReference type="Gene3D" id="3.40.50.1820">
    <property type="entry name" value="alpha/beta hydrolase"/>
    <property type="match status" value="1"/>
</dbReference>
<dbReference type="InterPro" id="IPR029058">
    <property type="entry name" value="AB_hydrolase_fold"/>
</dbReference>
<proteinExistence type="predicted"/>
<dbReference type="SUPFAM" id="SSF53474">
    <property type="entry name" value="alpha/beta-Hydrolases"/>
    <property type="match status" value="1"/>
</dbReference>
<dbReference type="InterPro" id="IPR013094">
    <property type="entry name" value="AB_hydrolase_3"/>
</dbReference>
<dbReference type="InterPro" id="IPR050300">
    <property type="entry name" value="GDXG_lipolytic_enzyme"/>
</dbReference>
<name>A0AA96JEG0_9MICO</name>
<dbReference type="EMBL" id="CP134879">
    <property type="protein sequence ID" value="WNM25574.1"/>
    <property type="molecule type" value="Genomic_DNA"/>
</dbReference>
<dbReference type="Proteomes" id="UP001304125">
    <property type="component" value="Chromosome"/>
</dbReference>
<dbReference type="GO" id="GO:0016787">
    <property type="term" value="F:hydrolase activity"/>
    <property type="evidence" value="ECO:0007669"/>
    <property type="project" value="UniProtKB-KW"/>
</dbReference>
<dbReference type="RefSeq" id="WP_313500735.1">
    <property type="nucleotide sequence ID" value="NZ_CP134879.1"/>
</dbReference>
<feature type="domain" description="Alpha/beta hydrolase fold-3" evidence="2">
    <location>
        <begin position="33"/>
        <end position="75"/>
    </location>
</feature>
<keyword evidence="1 3" id="KW-0378">Hydrolase</keyword>
<evidence type="ECO:0000313" key="4">
    <source>
        <dbReference type="Proteomes" id="UP001304125"/>
    </source>
</evidence>
<reference evidence="3 4" key="1">
    <citation type="submission" date="2023-09" db="EMBL/GenBank/DDBJ databases">
        <title>Demequina sp. a novel bacteria isolated from Capsicum annuum.</title>
        <authorList>
            <person name="Humaira Z."/>
            <person name="Lee J."/>
            <person name="Cho D."/>
        </authorList>
    </citation>
    <scope>NUCLEOTIDE SEQUENCE [LARGE SCALE GENOMIC DNA]</scope>
    <source>
        <strain evidence="3 4">OYTSA14</strain>
    </source>
</reference>
<protein>
    <submittedName>
        <fullName evidence="3">Alpha/beta hydrolase fold domain-containing protein</fullName>
    </submittedName>
</protein>
<dbReference type="AlphaFoldDB" id="A0AA96JEG0"/>
<dbReference type="PANTHER" id="PTHR48081">
    <property type="entry name" value="AB HYDROLASE SUPERFAMILY PROTEIN C4A8.06C"/>
    <property type="match status" value="1"/>
</dbReference>
<evidence type="ECO:0000256" key="1">
    <source>
        <dbReference type="ARBA" id="ARBA00022801"/>
    </source>
</evidence>
<evidence type="ECO:0000259" key="2">
    <source>
        <dbReference type="Pfam" id="PF07859"/>
    </source>
</evidence>
<dbReference type="Pfam" id="PF07859">
    <property type="entry name" value="Abhydrolase_3"/>
    <property type="match status" value="2"/>
</dbReference>
<feature type="domain" description="Alpha/beta hydrolase fold-3" evidence="2">
    <location>
        <begin position="105"/>
        <end position="275"/>
    </location>
</feature>
<gene>
    <name evidence="3" type="ORF">RN606_05355</name>
</gene>
<dbReference type="PANTHER" id="PTHR48081:SF8">
    <property type="entry name" value="ALPHA_BETA HYDROLASE FOLD-3 DOMAIN-CONTAINING PROTEIN-RELATED"/>
    <property type="match status" value="1"/>
</dbReference>
<accession>A0AA96JEG0</accession>
<organism evidence="3 4">
    <name type="scientific">Demequina capsici</name>
    <dbReference type="NCBI Taxonomy" id="3075620"/>
    <lineage>
        <taxon>Bacteria</taxon>
        <taxon>Bacillati</taxon>
        <taxon>Actinomycetota</taxon>
        <taxon>Actinomycetes</taxon>
        <taxon>Micrococcales</taxon>
        <taxon>Demequinaceae</taxon>
        <taxon>Demequina</taxon>
    </lineage>
</organism>
<sequence>MIPTGAEEVHLHAGGHDFTVRVYPAAHPDGTALVWLHGGAFMFGDLDMPEADGTSHHLAQHGTTVVSVDYTLAPVDALTSIPLPPPQDGMPDPAELVKALGSDRPRAAYPAASLQAVAAFDWAAQHATTWGGSPDAIAIGGASAGGNLAAGAALRLRDRGGIAPSASCLVYPVLHPVLPEPDAELAGLLADLDPALDMSPEATAAIATNYLGGAAPTEAYAFPAGHDPRGVAPTLIVNAEIDRLRASGQAYAAELAAAGVDVELTREIGAEHGYLNGLDHPARLRTLARMSRFIHEHAAAARA</sequence>
<keyword evidence="4" id="KW-1185">Reference proteome</keyword>
<evidence type="ECO:0000313" key="3">
    <source>
        <dbReference type="EMBL" id="WNM25574.1"/>
    </source>
</evidence>